<evidence type="ECO:0000256" key="1">
    <source>
        <dbReference type="ARBA" id="ARBA00004691"/>
    </source>
</evidence>
<feature type="binding site" evidence="7">
    <location>
        <position position="312"/>
    </location>
    <ligand>
        <name>Zn(2+)</name>
        <dbReference type="ChEBI" id="CHEBI:29105"/>
    </ligand>
</feature>
<keyword evidence="7" id="KW-0479">Metal-binding</keyword>
<keyword evidence="7" id="KW-0862">Zinc</keyword>
<keyword evidence="3 7" id="KW-0808">Transferase</keyword>
<comment type="function">
    <text evidence="7">Catalyzes the base-exchange of a guanine (G) residue with the queuine precursor 7-aminomethyl-7-deazaguanine (PreQ1) at position 34 (anticodon wobble position) in tRNAs with GU(N) anticodons (tRNA-Asp, -Asn, -His and -Tyr). Catalysis occurs through a double-displacement mechanism. The nucleophile active site attacks the C1' of nucleotide 34 to detach the guanine base from the RNA, forming a covalent enzyme-RNA intermediate. The proton acceptor active site deprotonates the incoming PreQ1, allowing a nucleophilic attack on the C1' of the ribose to form the product. After dissociation, two additional enzymatic reactions on the tRNA convert PreQ1 to queuine (Q), resulting in the hypermodified nucleoside queuosine (7-(((4,5-cis-dihydroxy-2-cyclopenten-1-yl)amino)methyl)-7-deazaguanosine).</text>
</comment>
<feature type="binding site" evidence="7">
    <location>
        <position position="343"/>
    </location>
    <ligand>
        <name>Zn(2+)</name>
        <dbReference type="ChEBI" id="CHEBI:29105"/>
    </ligand>
</feature>
<dbReference type="Pfam" id="PF01702">
    <property type="entry name" value="TGT"/>
    <property type="match status" value="1"/>
</dbReference>
<accession>A0A7S7NQS1</accession>
<comment type="similarity">
    <text evidence="7">Belongs to the queuine tRNA-ribosyltransferase family.</text>
</comment>
<feature type="domain" description="tRNA-guanine(15) transglycosylase-like" evidence="8">
    <location>
        <begin position="15"/>
        <end position="372"/>
    </location>
</feature>
<feature type="region of interest" description="RNA binding; important for wobble base 34 recognition" evidence="7">
    <location>
        <begin position="279"/>
        <end position="283"/>
    </location>
</feature>
<evidence type="ECO:0000256" key="4">
    <source>
        <dbReference type="ARBA" id="ARBA00022694"/>
    </source>
</evidence>
<comment type="subunit">
    <text evidence="7">Homodimer. Within each dimer, one monomer is responsible for RNA recognition and catalysis, while the other monomer binds to the replacement base PreQ1.</text>
</comment>
<dbReference type="GO" id="GO:0008479">
    <property type="term" value="F:tRNA-guanosine(34) queuine transglycosylase activity"/>
    <property type="evidence" value="ECO:0007669"/>
    <property type="project" value="UniProtKB-UniRule"/>
</dbReference>
<dbReference type="NCBIfam" id="TIGR00449">
    <property type="entry name" value="tgt_general"/>
    <property type="match status" value="1"/>
</dbReference>
<dbReference type="EC" id="2.4.2.29" evidence="7"/>
<evidence type="ECO:0000259" key="8">
    <source>
        <dbReference type="Pfam" id="PF01702"/>
    </source>
</evidence>
<dbReference type="UniPathway" id="UPA00392"/>
<dbReference type="InterPro" id="IPR004803">
    <property type="entry name" value="TGT"/>
</dbReference>
<evidence type="ECO:0000256" key="3">
    <source>
        <dbReference type="ARBA" id="ARBA00022679"/>
    </source>
</evidence>
<protein>
    <recommendedName>
        <fullName evidence="7">Queuine tRNA-ribosyltransferase</fullName>
        <ecNumber evidence="7">2.4.2.29</ecNumber>
    </recommendedName>
    <alternativeName>
        <fullName evidence="7">Guanine insertion enzyme</fullName>
    </alternativeName>
    <alternativeName>
        <fullName evidence="7">tRNA-guanine transglycosylase</fullName>
    </alternativeName>
</protein>
<feature type="binding site" evidence="7">
    <location>
        <position position="149"/>
    </location>
    <ligand>
        <name>substrate</name>
    </ligand>
</feature>
<feature type="binding site" evidence="7">
    <location>
        <position position="197"/>
    </location>
    <ligand>
        <name>substrate</name>
    </ligand>
</feature>
<evidence type="ECO:0000313" key="9">
    <source>
        <dbReference type="EMBL" id="QOY88062.1"/>
    </source>
</evidence>
<dbReference type="FunFam" id="3.20.20.105:FF:000001">
    <property type="entry name" value="Queuine tRNA-ribosyltransferase"/>
    <property type="match status" value="1"/>
</dbReference>
<organism evidence="9 10">
    <name type="scientific">Paludibaculum fermentans</name>
    <dbReference type="NCBI Taxonomy" id="1473598"/>
    <lineage>
        <taxon>Bacteria</taxon>
        <taxon>Pseudomonadati</taxon>
        <taxon>Acidobacteriota</taxon>
        <taxon>Terriglobia</taxon>
        <taxon>Bryobacterales</taxon>
        <taxon>Bryobacteraceae</taxon>
        <taxon>Paludibaculum</taxon>
    </lineage>
</organism>
<reference evidence="9 10" key="1">
    <citation type="submission" date="2020-10" db="EMBL/GenBank/DDBJ databases">
        <title>Complete genome sequence of Paludibaculum fermentans P105T, a facultatively anaerobic acidobacterium capable of dissimilatory Fe(III) reduction.</title>
        <authorList>
            <person name="Dedysh S.N."/>
            <person name="Beletsky A.V."/>
            <person name="Kulichevskaya I.S."/>
            <person name="Mardanov A.V."/>
            <person name="Ravin N.V."/>
        </authorList>
    </citation>
    <scope>NUCLEOTIDE SEQUENCE [LARGE SCALE GENOMIC DNA]</scope>
    <source>
        <strain evidence="9 10">P105</strain>
    </source>
</reference>
<evidence type="ECO:0000256" key="7">
    <source>
        <dbReference type="HAMAP-Rule" id="MF_00168"/>
    </source>
</evidence>
<dbReference type="GO" id="GO:0008616">
    <property type="term" value="P:tRNA queuosine(34) biosynthetic process"/>
    <property type="evidence" value="ECO:0007669"/>
    <property type="project" value="UniProtKB-UniRule"/>
</dbReference>
<keyword evidence="4 7" id="KW-0819">tRNA processing</keyword>
<feature type="binding site" evidence="7">
    <location>
        <position position="317"/>
    </location>
    <ligand>
        <name>Zn(2+)</name>
        <dbReference type="ChEBI" id="CHEBI:29105"/>
    </ligand>
</feature>
<evidence type="ECO:0000256" key="6">
    <source>
        <dbReference type="ARBA" id="ARBA00050112"/>
    </source>
</evidence>
<dbReference type="PANTHER" id="PTHR46499">
    <property type="entry name" value="QUEUINE TRNA-RIBOSYLTRANSFERASE"/>
    <property type="match status" value="1"/>
</dbReference>
<sequence>MKTLHFEKQAVCPETGARAGLLHTAHGTIETPVFMPVGTQGTVKGLTRKHLLEELDAKIILGNTYHLYLRPGHKLIEGFGGLHGFMQWPRAILTDSGGFQVWSLSQLRKLKEEGVLFRSHLNGDQHMFTPESTVDVQLSLGSDIMMMLDECTDYPSSHAEARKSMEMTVRWARRGMRHYRERMESREPRNALFPIVQGSMYADLRRECVAQLGELDAEGYAVGGLSVGEPRELSMEMTEVTVPLLPADKPRYVMGVGAPEELPEYVARGVDMMDCVMPTRNARNGYLFTSEGKVVIKQAQYREDSRPLDENCRCHTCTTYSRAYLRHLFQAGEILFSTLATLHNLTHYLDIMRRMREAILLGTFPEFLKTARRLASSPNSAHTS</sequence>
<feature type="binding site" evidence="7">
    <location>
        <position position="224"/>
    </location>
    <ligand>
        <name>substrate</name>
    </ligand>
</feature>
<evidence type="ECO:0000256" key="2">
    <source>
        <dbReference type="ARBA" id="ARBA00022676"/>
    </source>
</evidence>
<dbReference type="InterPro" id="IPR002616">
    <property type="entry name" value="tRNA_ribo_trans-like"/>
</dbReference>
<dbReference type="GO" id="GO:0046872">
    <property type="term" value="F:metal ion binding"/>
    <property type="evidence" value="ECO:0007669"/>
    <property type="project" value="UniProtKB-KW"/>
</dbReference>
<keyword evidence="10" id="KW-1185">Reference proteome</keyword>
<gene>
    <name evidence="7 9" type="primary">tgt</name>
    <name evidence="9" type="ORF">IRI77_35895</name>
</gene>
<dbReference type="Proteomes" id="UP000593892">
    <property type="component" value="Chromosome"/>
</dbReference>
<feature type="active site" description="Proton acceptor" evidence="7">
    <location>
        <position position="95"/>
    </location>
</feature>
<name>A0A7S7NQS1_PALFE</name>
<comment type="cofactor">
    <cofactor evidence="7">
        <name>Zn(2+)</name>
        <dbReference type="ChEBI" id="CHEBI:29105"/>
    </cofactor>
    <text evidence="7">Binds 1 zinc ion per subunit.</text>
</comment>
<feature type="binding site" evidence="7">
    <location>
        <begin position="95"/>
        <end position="99"/>
    </location>
    <ligand>
        <name>substrate</name>
    </ligand>
</feature>
<dbReference type="EMBL" id="CP063849">
    <property type="protein sequence ID" value="QOY88062.1"/>
    <property type="molecule type" value="Genomic_DNA"/>
</dbReference>
<dbReference type="PANTHER" id="PTHR46499:SF1">
    <property type="entry name" value="QUEUINE TRNA-RIBOSYLTRANSFERASE"/>
    <property type="match status" value="1"/>
</dbReference>
<proteinExistence type="inferred from homology"/>
<dbReference type="KEGG" id="pfer:IRI77_35895"/>
<keyword evidence="2 7" id="KW-0328">Glycosyltransferase</keyword>
<dbReference type="GO" id="GO:0005829">
    <property type="term" value="C:cytosol"/>
    <property type="evidence" value="ECO:0007669"/>
    <property type="project" value="TreeGrafter"/>
</dbReference>
<evidence type="ECO:0000256" key="5">
    <source>
        <dbReference type="ARBA" id="ARBA00022785"/>
    </source>
</evidence>
<feature type="binding site" evidence="7">
    <location>
        <position position="314"/>
    </location>
    <ligand>
        <name>Zn(2+)</name>
        <dbReference type="ChEBI" id="CHEBI:29105"/>
    </ligand>
</feature>
<dbReference type="Gene3D" id="3.20.20.105">
    <property type="entry name" value="Queuine tRNA-ribosyltransferase-like"/>
    <property type="match status" value="1"/>
</dbReference>
<dbReference type="InterPro" id="IPR036511">
    <property type="entry name" value="TGT-like_sf"/>
</dbReference>
<evidence type="ECO:0000313" key="10">
    <source>
        <dbReference type="Proteomes" id="UP000593892"/>
    </source>
</evidence>
<dbReference type="InterPro" id="IPR050076">
    <property type="entry name" value="ArchSynthase1/Queuine_TRR"/>
</dbReference>
<dbReference type="RefSeq" id="WP_194449725.1">
    <property type="nucleotide sequence ID" value="NZ_CP063849.1"/>
</dbReference>
<dbReference type="HAMAP" id="MF_00168">
    <property type="entry name" value="Q_tRNA_Tgt"/>
    <property type="match status" value="1"/>
</dbReference>
<comment type="catalytic activity">
    <reaction evidence="6 7">
        <text>7-aminomethyl-7-carbaguanine + guanosine(34) in tRNA = 7-aminomethyl-7-carbaguanosine(34) in tRNA + guanine</text>
        <dbReference type="Rhea" id="RHEA:24104"/>
        <dbReference type="Rhea" id="RHEA-COMP:10341"/>
        <dbReference type="Rhea" id="RHEA-COMP:10342"/>
        <dbReference type="ChEBI" id="CHEBI:16235"/>
        <dbReference type="ChEBI" id="CHEBI:58703"/>
        <dbReference type="ChEBI" id="CHEBI:74269"/>
        <dbReference type="ChEBI" id="CHEBI:82833"/>
        <dbReference type="EC" id="2.4.2.29"/>
    </reaction>
</comment>
<comment type="pathway">
    <text evidence="1 7">tRNA modification; tRNA-queuosine biosynthesis.</text>
</comment>
<dbReference type="SUPFAM" id="SSF51713">
    <property type="entry name" value="tRNA-guanine transglycosylase"/>
    <property type="match status" value="1"/>
</dbReference>
<feature type="region of interest" description="RNA binding" evidence="7">
    <location>
        <begin position="255"/>
        <end position="261"/>
    </location>
</feature>
<keyword evidence="5 7" id="KW-0671">Queuosine biosynthesis</keyword>
<dbReference type="NCBIfam" id="TIGR00430">
    <property type="entry name" value="Q_tRNA_tgt"/>
    <property type="match status" value="1"/>
</dbReference>
<dbReference type="AlphaFoldDB" id="A0A7S7NQS1"/>
<feature type="active site" description="Nucleophile" evidence="7">
    <location>
        <position position="274"/>
    </location>
</feature>